<evidence type="ECO:0000313" key="1">
    <source>
        <dbReference type="EMBL" id="KAK2117564.1"/>
    </source>
</evidence>
<gene>
    <name evidence="1" type="ORF">P7K49_004450</name>
</gene>
<evidence type="ECO:0000313" key="2">
    <source>
        <dbReference type="Proteomes" id="UP001266305"/>
    </source>
</evidence>
<comment type="caution">
    <text evidence="1">The sequence shown here is derived from an EMBL/GenBank/DDBJ whole genome shotgun (WGS) entry which is preliminary data.</text>
</comment>
<accession>A0ABQ9W904</accession>
<feature type="non-terminal residue" evidence="1">
    <location>
        <position position="209"/>
    </location>
</feature>
<dbReference type="EMBL" id="JASSZA010000002">
    <property type="protein sequence ID" value="KAK2117564.1"/>
    <property type="molecule type" value="Genomic_DNA"/>
</dbReference>
<dbReference type="Proteomes" id="UP001266305">
    <property type="component" value="Unassembled WGS sequence"/>
</dbReference>
<proteinExistence type="predicted"/>
<sequence length="209" mass="23606">MRTSSDVALGTWVPYLHPRHCTNKILGNHVPALTLNLDLSSSCLYFQQHCHKYMGHYKTFLNINCRAWKKNGQDVEYLVEATRLGEEIGALVIDPGAVTQGRGLLLRECLGKLLMETHAASSWPHSKIISVHGVCQGDFILSVLFLYCGDLINLNLAADLRRVHGIVEEAFTGQNRQEDTHADEDRRVLKPQECSERKKNRICLEKKAL</sequence>
<keyword evidence="2" id="KW-1185">Reference proteome</keyword>
<reference evidence="1 2" key="1">
    <citation type="submission" date="2023-05" db="EMBL/GenBank/DDBJ databases">
        <title>B98-5 Cell Line De Novo Hybrid Assembly: An Optical Mapping Approach.</title>
        <authorList>
            <person name="Kananen K."/>
            <person name="Auerbach J.A."/>
            <person name="Kautto E."/>
            <person name="Blachly J.S."/>
        </authorList>
    </citation>
    <scope>NUCLEOTIDE SEQUENCE [LARGE SCALE GENOMIC DNA]</scope>
    <source>
        <strain evidence="1">B95-8</strain>
        <tissue evidence="1">Cell line</tissue>
    </source>
</reference>
<protein>
    <submittedName>
        <fullName evidence="1">Uncharacterized protein</fullName>
    </submittedName>
</protein>
<name>A0ABQ9W904_SAGOE</name>
<organism evidence="1 2">
    <name type="scientific">Saguinus oedipus</name>
    <name type="common">Cotton-top tamarin</name>
    <name type="synonym">Oedipomidas oedipus</name>
    <dbReference type="NCBI Taxonomy" id="9490"/>
    <lineage>
        <taxon>Eukaryota</taxon>
        <taxon>Metazoa</taxon>
        <taxon>Chordata</taxon>
        <taxon>Craniata</taxon>
        <taxon>Vertebrata</taxon>
        <taxon>Euteleostomi</taxon>
        <taxon>Mammalia</taxon>
        <taxon>Eutheria</taxon>
        <taxon>Euarchontoglires</taxon>
        <taxon>Primates</taxon>
        <taxon>Haplorrhini</taxon>
        <taxon>Platyrrhini</taxon>
        <taxon>Cebidae</taxon>
        <taxon>Callitrichinae</taxon>
        <taxon>Saguinus</taxon>
    </lineage>
</organism>